<evidence type="ECO:0000313" key="2">
    <source>
        <dbReference type="Proteomes" id="UP001428341"/>
    </source>
</evidence>
<proteinExistence type="predicted"/>
<dbReference type="AlphaFoldDB" id="A0AAP0QK46"/>
<evidence type="ECO:0000313" key="1">
    <source>
        <dbReference type="EMBL" id="KAK9200928.1"/>
    </source>
</evidence>
<reference evidence="1 2" key="1">
    <citation type="submission" date="2024-05" db="EMBL/GenBank/DDBJ databases">
        <title>Haplotype-resolved chromosome-level genome assembly of Huyou (Citrus changshanensis).</title>
        <authorList>
            <person name="Miao C."/>
            <person name="Chen W."/>
            <person name="Wu Y."/>
            <person name="Wang L."/>
            <person name="Zhao S."/>
            <person name="Grierson D."/>
            <person name="Xu C."/>
            <person name="Chen K."/>
        </authorList>
    </citation>
    <scope>NUCLEOTIDE SEQUENCE [LARGE SCALE GENOMIC DNA]</scope>
    <source>
        <strain evidence="1">01-14</strain>
        <tissue evidence="1">Leaf</tissue>
    </source>
</reference>
<gene>
    <name evidence="1" type="ORF">WN944_016128</name>
</gene>
<accession>A0AAP0QK46</accession>
<organism evidence="1 2">
    <name type="scientific">Citrus x changshan-huyou</name>
    <dbReference type="NCBI Taxonomy" id="2935761"/>
    <lineage>
        <taxon>Eukaryota</taxon>
        <taxon>Viridiplantae</taxon>
        <taxon>Streptophyta</taxon>
        <taxon>Embryophyta</taxon>
        <taxon>Tracheophyta</taxon>
        <taxon>Spermatophyta</taxon>
        <taxon>Magnoliopsida</taxon>
        <taxon>eudicotyledons</taxon>
        <taxon>Gunneridae</taxon>
        <taxon>Pentapetalae</taxon>
        <taxon>rosids</taxon>
        <taxon>malvids</taxon>
        <taxon>Sapindales</taxon>
        <taxon>Rutaceae</taxon>
        <taxon>Aurantioideae</taxon>
        <taxon>Citrus</taxon>
    </lineage>
</organism>
<sequence length="137" mass="15650">MIIGLRISHRILEATVLQKFLDEWAKASLIGIHGVANIHPRFVLATLLPTRDMVPESRCMPPLKPGLMKSEDLVTAVIRKALNRMAESKHAKLRPSLVVHMLNTHLHISHNCCGNLHRPFTVRFFQDKNNKNMNFQD</sequence>
<dbReference type="EMBL" id="JBCGBO010000005">
    <property type="protein sequence ID" value="KAK9200928.1"/>
    <property type="molecule type" value="Genomic_DNA"/>
</dbReference>
<dbReference type="Proteomes" id="UP001428341">
    <property type="component" value="Unassembled WGS sequence"/>
</dbReference>
<comment type="caution">
    <text evidence="1">The sequence shown here is derived from an EMBL/GenBank/DDBJ whole genome shotgun (WGS) entry which is preliminary data.</text>
</comment>
<name>A0AAP0QK46_9ROSI</name>
<keyword evidence="2" id="KW-1185">Reference proteome</keyword>
<protein>
    <submittedName>
        <fullName evidence="1">Uncharacterized protein</fullName>
    </submittedName>
</protein>